<keyword evidence="7" id="KW-1185">Reference proteome</keyword>
<dbReference type="PANTHER" id="PTHR30055:SF234">
    <property type="entry name" value="HTH-TYPE TRANSCRIPTIONAL REGULATOR BETI"/>
    <property type="match status" value="1"/>
</dbReference>
<dbReference type="PRINTS" id="PR00455">
    <property type="entry name" value="HTHTETR"/>
</dbReference>
<gene>
    <name evidence="6" type="ORF">FZ942_12295</name>
</gene>
<dbReference type="GO" id="GO:0003700">
    <property type="term" value="F:DNA-binding transcription factor activity"/>
    <property type="evidence" value="ECO:0007669"/>
    <property type="project" value="TreeGrafter"/>
</dbReference>
<keyword evidence="3" id="KW-0804">Transcription</keyword>
<evidence type="ECO:0000256" key="4">
    <source>
        <dbReference type="PROSITE-ProRule" id="PRU00335"/>
    </source>
</evidence>
<dbReference type="AlphaFoldDB" id="A0A5A9GP95"/>
<proteinExistence type="predicted"/>
<dbReference type="OrthoDB" id="7584337at2"/>
<dbReference type="SUPFAM" id="SSF46689">
    <property type="entry name" value="Homeodomain-like"/>
    <property type="match status" value="1"/>
</dbReference>
<feature type="domain" description="HTH tetR-type" evidence="5">
    <location>
        <begin position="18"/>
        <end position="78"/>
    </location>
</feature>
<comment type="caution">
    <text evidence="6">The sequence shown here is derived from an EMBL/GenBank/DDBJ whole genome shotgun (WGS) entry which is preliminary data.</text>
</comment>
<evidence type="ECO:0000256" key="1">
    <source>
        <dbReference type="ARBA" id="ARBA00023015"/>
    </source>
</evidence>
<dbReference type="Pfam" id="PF00440">
    <property type="entry name" value="TetR_N"/>
    <property type="match status" value="1"/>
</dbReference>
<name>A0A5A9GP95_AZOLI</name>
<dbReference type="PROSITE" id="PS50977">
    <property type="entry name" value="HTH_TETR_2"/>
    <property type="match status" value="1"/>
</dbReference>
<feature type="DNA-binding region" description="H-T-H motif" evidence="4">
    <location>
        <begin position="41"/>
        <end position="60"/>
    </location>
</feature>
<dbReference type="InterPro" id="IPR009057">
    <property type="entry name" value="Homeodomain-like_sf"/>
</dbReference>
<evidence type="ECO:0000313" key="7">
    <source>
        <dbReference type="Proteomes" id="UP000324927"/>
    </source>
</evidence>
<dbReference type="Gene3D" id="1.10.357.10">
    <property type="entry name" value="Tetracycline Repressor, domain 2"/>
    <property type="match status" value="1"/>
</dbReference>
<reference evidence="6 7" key="1">
    <citation type="submission" date="2019-08" db="EMBL/GenBank/DDBJ databases">
        <authorList>
            <person name="Grouzdev D."/>
            <person name="Tikhonova E."/>
            <person name="Kravchenko I."/>
        </authorList>
    </citation>
    <scope>NUCLEOTIDE SEQUENCE [LARGE SCALE GENOMIC DNA]</scope>
    <source>
        <strain evidence="6 7">59b</strain>
    </source>
</reference>
<organism evidence="6 7">
    <name type="scientific">Azospirillum lipoferum</name>
    <dbReference type="NCBI Taxonomy" id="193"/>
    <lineage>
        <taxon>Bacteria</taxon>
        <taxon>Pseudomonadati</taxon>
        <taxon>Pseudomonadota</taxon>
        <taxon>Alphaproteobacteria</taxon>
        <taxon>Rhodospirillales</taxon>
        <taxon>Azospirillaceae</taxon>
        <taxon>Azospirillum</taxon>
    </lineage>
</organism>
<dbReference type="InterPro" id="IPR001647">
    <property type="entry name" value="HTH_TetR"/>
</dbReference>
<dbReference type="SUPFAM" id="SSF48498">
    <property type="entry name" value="Tetracyclin repressor-like, C-terminal domain"/>
    <property type="match status" value="1"/>
</dbReference>
<evidence type="ECO:0000256" key="2">
    <source>
        <dbReference type="ARBA" id="ARBA00023125"/>
    </source>
</evidence>
<sequence length="217" mass="22880">MDAGGRKPGGRPTREQAAAIDARILDGARAVFCRKGVFNSGLEEIAAELGVSKHTLYRRYPNKAALLEAVVGRDVGRFREALLSAAGEGGAGALGALRRAAFRYVEIGSSRDYAAFYLSVSAEAAVSPALRERLASWSQDALEPLVGFVAVAQGAGELRPGDPASVCGILIDLLEGVNNRIRLGDDGLGDDGMAGRPSLLQLFEERWAVFTTAFGNS</sequence>
<dbReference type="Proteomes" id="UP000324927">
    <property type="component" value="Unassembled WGS sequence"/>
</dbReference>
<accession>A0A5A9GP95</accession>
<dbReference type="EMBL" id="VTTN01000004">
    <property type="protein sequence ID" value="KAA0596291.1"/>
    <property type="molecule type" value="Genomic_DNA"/>
</dbReference>
<keyword evidence="2 4" id="KW-0238">DNA-binding</keyword>
<dbReference type="GO" id="GO:0000976">
    <property type="term" value="F:transcription cis-regulatory region binding"/>
    <property type="evidence" value="ECO:0007669"/>
    <property type="project" value="TreeGrafter"/>
</dbReference>
<dbReference type="PANTHER" id="PTHR30055">
    <property type="entry name" value="HTH-TYPE TRANSCRIPTIONAL REGULATOR RUTR"/>
    <property type="match status" value="1"/>
</dbReference>
<evidence type="ECO:0000313" key="6">
    <source>
        <dbReference type="EMBL" id="KAA0596291.1"/>
    </source>
</evidence>
<protein>
    <submittedName>
        <fullName evidence="6">TetR/AcrR family transcriptional regulator</fullName>
    </submittedName>
</protein>
<evidence type="ECO:0000259" key="5">
    <source>
        <dbReference type="PROSITE" id="PS50977"/>
    </source>
</evidence>
<keyword evidence="1" id="KW-0805">Transcription regulation</keyword>
<dbReference type="InterPro" id="IPR050109">
    <property type="entry name" value="HTH-type_TetR-like_transc_reg"/>
</dbReference>
<dbReference type="InterPro" id="IPR036271">
    <property type="entry name" value="Tet_transcr_reg_TetR-rel_C_sf"/>
</dbReference>
<evidence type="ECO:0000256" key="3">
    <source>
        <dbReference type="ARBA" id="ARBA00023163"/>
    </source>
</evidence>